<dbReference type="InterPro" id="IPR013766">
    <property type="entry name" value="Thioredoxin_domain"/>
</dbReference>
<dbReference type="EMBL" id="WIOC01000032">
    <property type="protein sequence ID" value="MQR51175.1"/>
    <property type="molecule type" value="Genomic_DNA"/>
</dbReference>
<gene>
    <name evidence="1" type="ORF">F2P40_17925</name>
</gene>
<dbReference type="Gene3D" id="3.40.30.10">
    <property type="entry name" value="Glutaredoxin"/>
    <property type="match status" value="1"/>
</dbReference>
<evidence type="ECO:0000313" key="2">
    <source>
        <dbReference type="Proteomes" id="UP000461234"/>
    </source>
</evidence>
<accession>A0A5N5XV82</accession>
<organism evidence="1 2">
    <name type="scientific">Acinetobacter baumannii</name>
    <dbReference type="NCBI Taxonomy" id="470"/>
    <lineage>
        <taxon>Bacteria</taxon>
        <taxon>Pseudomonadati</taxon>
        <taxon>Pseudomonadota</taxon>
        <taxon>Gammaproteobacteria</taxon>
        <taxon>Moraxellales</taxon>
        <taxon>Moraxellaceae</taxon>
        <taxon>Acinetobacter</taxon>
        <taxon>Acinetobacter calcoaceticus/baumannii complex</taxon>
    </lineage>
</organism>
<dbReference type="InterPro" id="IPR036249">
    <property type="entry name" value="Thioredoxin-like_sf"/>
</dbReference>
<dbReference type="AlphaFoldDB" id="A0A5N5XV82"/>
<dbReference type="RefSeq" id="WP_152306087.1">
    <property type="nucleotide sequence ID" value="NZ_VJZY01000043.1"/>
</dbReference>
<protein>
    <submittedName>
        <fullName evidence="1">Uncharacterized protein</fullName>
    </submittedName>
</protein>
<dbReference type="InterPro" id="IPR039555">
    <property type="entry name" value="TraF/TrbB"/>
</dbReference>
<comment type="caution">
    <text evidence="1">The sequence shown here is derived from an EMBL/GenBank/DDBJ whole genome shotgun (WGS) entry which is preliminary data.</text>
</comment>
<proteinExistence type="predicted"/>
<dbReference type="Pfam" id="PF13728">
    <property type="entry name" value="TraF"/>
    <property type="match status" value="1"/>
</dbReference>
<dbReference type="PROSITE" id="PS51352">
    <property type="entry name" value="THIOREDOXIN_2"/>
    <property type="match status" value="1"/>
</dbReference>
<reference evidence="1 2" key="1">
    <citation type="submission" date="2019-10" db="EMBL/GenBank/DDBJ databases">
        <title>Genetic environment of the oxa23 gene and comparative analysis of carbapenem resistant Acinetobacter baumannii isolates belonging to global clone 1, lineage 2 recovered in a burns hospital outbreak in 2012-2013.</title>
        <authorList>
            <person name="Douraghi M."/>
            <person name="Aris P."/>
            <person name="Kenyon J."/>
            <person name="Hamidian M."/>
        </authorList>
    </citation>
    <scope>NUCLEOTIDE SEQUENCE [LARGE SCALE GENOMIC DNA]</scope>
    <source>
        <strain evidence="1 2">ABS103</strain>
    </source>
</reference>
<name>A0A5N5XV82_ACIBA</name>
<dbReference type="SUPFAM" id="SSF52833">
    <property type="entry name" value="Thioredoxin-like"/>
    <property type="match status" value="1"/>
</dbReference>
<dbReference type="Proteomes" id="UP000461234">
    <property type="component" value="Unassembled WGS sequence"/>
</dbReference>
<evidence type="ECO:0000313" key="1">
    <source>
        <dbReference type="EMBL" id="MQR51175.1"/>
    </source>
</evidence>
<sequence length="160" mass="18084">MNKNAFYLVFFGLLPVTAFASLDDLVNKWSRDFGFNSTEPKLAKTFISTEQMLKNSAKDNAIIFFFRSDCAYCHKYAPILKQFASNYGYAVLSYSLDGRGLPDYPKPRYSPQLAQRLNVMGVPATYILNPRLNRITNVSYGLSDYSTLTSNMLEALGVQK</sequence>